<comment type="caution">
    <text evidence="3">The sequence shown here is derived from an EMBL/GenBank/DDBJ whole genome shotgun (WGS) entry which is preliminary data.</text>
</comment>
<proteinExistence type="predicted"/>
<dbReference type="GO" id="GO:0006310">
    <property type="term" value="P:DNA recombination"/>
    <property type="evidence" value="ECO:0007669"/>
    <property type="project" value="UniProtKB-KW"/>
</dbReference>
<organism evidence="3">
    <name type="scientific">Desulfobacca acetoxidans</name>
    <dbReference type="NCBI Taxonomy" id="60893"/>
    <lineage>
        <taxon>Bacteria</taxon>
        <taxon>Pseudomonadati</taxon>
        <taxon>Thermodesulfobacteriota</taxon>
        <taxon>Desulfobaccia</taxon>
        <taxon>Desulfobaccales</taxon>
        <taxon>Desulfobaccaceae</taxon>
        <taxon>Desulfobacca</taxon>
    </lineage>
</organism>
<name>A0A7C3SJI9_9BACT</name>
<evidence type="ECO:0000313" key="3">
    <source>
        <dbReference type="EMBL" id="HGB13987.1"/>
    </source>
</evidence>
<evidence type="ECO:0000256" key="1">
    <source>
        <dbReference type="ARBA" id="ARBA00023172"/>
    </source>
</evidence>
<keyword evidence="1" id="KW-0233">DNA recombination</keyword>
<dbReference type="AlphaFoldDB" id="A0A7C3SJI9"/>
<accession>A0A7C3SJI9</accession>
<dbReference type="InterPro" id="IPR011010">
    <property type="entry name" value="DNA_brk_join_enz"/>
</dbReference>
<dbReference type="InterPro" id="IPR002104">
    <property type="entry name" value="Integrase_catalytic"/>
</dbReference>
<dbReference type="SUPFAM" id="SSF56349">
    <property type="entry name" value="DNA breaking-rejoining enzymes"/>
    <property type="match status" value="1"/>
</dbReference>
<feature type="domain" description="Tyr recombinase" evidence="2">
    <location>
        <begin position="40"/>
        <end position="120"/>
    </location>
</feature>
<dbReference type="InterPro" id="IPR013762">
    <property type="entry name" value="Integrase-like_cat_sf"/>
</dbReference>
<dbReference type="EMBL" id="DTHB01000016">
    <property type="protein sequence ID" value="HGB13987.1"/>
    <property type="molecule type" value="Genomic_DNA"/>
</dbReference>
<protein>
    <recommendedName>
        <fullName evidence="2">Tyr recombinase domain-containing protein</fullName>
    </recommendedName>
</protein>
<dbReference type="Pfam" id="PF00589">
    <property type="entry name" value="Phage_integrase"/>
    <property type="match status" value="1"/>
</dbReference>
<dbReference type="GO" id="GO:0003677">
    <property type="term" value="F:DNA binding"/>
    <property type="evidence" value="ECO:0007669"/>
    <property type="project" value="InterPro"/>
</dbReference>
<dbReference type="PROSITE" id="PS51898">
    <property type="entry name" value="TYR_RECOMBINASE"/>
    <property type="match status" value="1"/>
</dbReference>
<sequence>MAVWDVISGPFNQALDEELISANPVFKIFTRISAPRQEKQEIDPLNPEEVALFLNTCAQYYPEHYAFFFTAFRTGLRLGELLALKWEEVDWQGKFIRVRRSYKRGKLTPTTGANDMGVTP</sequence>
<reference evidence="3" key="1">
    <citation type="journal article" date="2020" name="mSystems">
        <title>Genome- and Community-Level Interaction Insights into Carbon Utilization and Element Cycling Functions of Hydrothermarchaeota in Hydrothermal Sediment.</title>
        <authorList>
            <person name="Zhou Z."/>
            <person name="Liu Y."/>
            <person name="Xu W."/>
            <person name="Pan J."/>
            <person name="Luo Z.H."/>
            <person name="Li M."/>
        </authorList>
    </citation>
    <scope>NUCLEOTIDE SEQUENCE [LARGE SCALE GENOMIC DNA]</scope>
    <source>
        <strain evidence="3">SpSt-776</strain>
    </source>
</reference>
<dbReference type="Gene3D" id="1.10.443.10">
    <property type="entry name" value="Intergrase catalytic core"/>
    <property type="match status" value="1"/>
</dbReference>
<gene>
    <name evidence="3" type="ORF">ENV62_01935</name>
</gene>
<dbReference type="GO" id="GO:0015074">
    <property type="term" value="P:DNA integration"/>
    <property type="evidence" value="ECO:0007669"/>
    <property type="project" value="InterPro"/>
</dbReference>
<evidence type="ECO:0000259" key="2">
    <source>
        <dbReference type="PROSITE" id="PS51898"/>
    </source>
</evidence>